<evidence type="ECO:0000256" key="8">
    <source>
        <dbReference type="RuleBase" id="RU361140"/>
    </source>
</evidence>
<dbReference type="GO" id="GO:0046677">
    <property type="term" value="P:response to antibiotic"/>
    <property type="evidence" value="ECO:0007669"/>
    <property type="project" value="UniProtKB-UniRule"/>
</dbReference>
<feature type="chain" id="PRO_5010231184" description="Beta-lactamase" evidence="9">
    <location>
        <begin position="30"/>
        <end position="270"/>
    </location>
</feature>
<dbReference type="GO" id="GO:0017001">
    <property type="term" value="P:antibiotic catabolic process"/>
    <property type="evidence" value="ECO:0007669"/>
    <property type="project" value="InterPro"/>
</dbReference>
<organism evidence="11 12">
    <name type="scientific">Atopomonas hussainii</name>
    <dbReference type="NCBI Taxonomy" id="1429083"/>
    <lineage>
        <taxon>Bacteria</taxon>
        <taxon>Pseudomonadati</taxon>
        <taxon>Pseudomonadota</taxon>
        <taxon>Gammaproteobacteria</taxon>
        <taxon>Pseudomonadales</taxon>
        <taxon>Pseudomonadaceae</taxon>
        <taxon>Atopomonas</taxon>
    </lineage>
</organism>
<dbReference type="GO" id="GO:0008658">
    <property type="term" value="F:penicillin binding"/>
    <property type="evidence" value="ECO:0007669"/>
    <property type="project" value="InterPro"/>
</dbReference>
<dbReference type="Pfam" id="PF00905">
    <property type="entry name" value="Transpeptidase"/>
    <property type="match status" value="1"/>
</dbReference>
<dbReference type="RefSeq" id="WP_074869003.1">
    <property type="nucleotide sequence ID" value="NZ_FOAS01000012.1"/>
</dbReference>
<feature type="domain" description="Penicillin-binding protein transpeptidase" evidence="10">
    <location>
        <begin position="65"/>
        <end position="259"/>
    </location>
</feature>
<dbReference type="Proteomes" id="UP000185766">
    <property type="component" value="Unassembled WGS sequence"/>
</dbReference>
<evidence type="ECO:0000313" key="11">
    <source>
        <dbReference type="EMBL" id="SEL42701.1"/>
    </source>
</evidence>
<dbReference type="EC" id="3.5.2.6" evidence="3 8"/>
<dbReference type="InterPro" id="IPR001460">
    <property type="entry name" value="PCN-bd_Tpept"/>
</dbReference>
<evidence type="ECO:0000256" key="1">
    <source>
        <dbReference type="ARBA" id="ARBA00001526"/>
    </source>
</evidence>
<comment type="similarity">
    <text evidence="2 8">Belongs to the class-D beta-lactamase family.</text>
</comment>
<dbReference type="AlphaFoldDB" id="A0A1H7Q3H2"/>
<evidence type="ECO:0000256" key="6">
    <source>
        <dbReference type="ARBA" id="ARBA00023251"/>
    </source>
</evidence>
<dbReference type="STRING" id="1429083.GCA_001885685_00409"/>
<evidence type="ECO:0000256" key="9">
    <source>
        <dbReference type="SAM" id="SignalP"/>
    </source>
</evidence>
<keyword evidence="4 9" id="KW-0732">Signal</keyword>
<keyword evidence="6 8" id="KW-0046">Antibiotic resistance</keyword>
<keyword evidence="5 8" id="KW-0378">Hydrolase</keyword>
<feature type="active site" description="Acyl-ester intermediate" evidence="7">
    <location>
        <position position="73"/>
    </location>
</feature>
<evidence type="ECO:0000259" key="10">
    <source>
        <dbReference type="Pfam" id="PF00905"/>
    </source>
</evidence>
<dbReference type="PROSITE" id="PS00337">
    <property type="entry name" value="BETA_LACTAMASE_D"/>
    <property type="match status" value="1"/>
</dbReference>
<reference evidence="11 12" key="1">
    <citation type="submission" date="2016-10" db="EMBL/GenBank/DDBJ databases">
        <authorList>
            <person name="de Groot N.N."/>
        </authorList>
    </citation>
    <scope>NUCLEOTIDE SEQUENCE [LARGE SCALE GENOMIC DNA]</scope>
    <source>
        <strain evidence="11 12">JCM 19513</strain>
    </source>
</reference>
<evidence type="ECO:0000256" key="3">
    <source>
        <dbReference type="ARBA" id="ARBA00012865"/>
    </source>
</evidence>
<dbReference type="InterPro" id="IPR012338">
    <property type="entry name" value="Beta-lactam/transpept-like"/>
</dbReference>
<evidence type="ECO:0000256" key="5">
    <source>
        <dbReference type="ARBA" id="ARBA00022801"/>
    </source>
</evidence>
<feature type="modified residue" description="N6-carboxylysine" evidence="7">
    <location>
        <position position="76"/>
    </location>
</feature>
<dbReference type="GO" id="GO:0008800">
    <property type="term" value="F:beta-lactamase activity"/>
    <property type="evidence" value="ECO:0007669"/>
    <property type="project" value="UniProtKB-UniRule"/>
</dbReference>
<dbReference type="Gene3D" id="3.40.710.10">
    <property type="entry name" value="DD-peptidase/beta-lactamase superfamily"/>
    <property type="match status" value="1"/>
</dbReference>
<dbReference type="SUPFAM" id="SSF56601">
    <property type="entry name" value="beta-lactamase/transpeptidase-like"/>
    <property type="match status" value="1"/>
</dbReference>
<comment type="catalytic activity">
    <reaction evidence="1 8">
        <text>a beta-lactam + H2O = a substituted beta-amino acid</text>
        <dbReference type="Rhea" id="RHEA:20401"/>
        <dbReference type="ChEBI" id="CHEBI:15377"/>
        <dbReference type="ChEBI" id="CHEBI:35627"/>
        <dbReference type="ChEBI" id="CHEBI:140347"/>
        <dbReference type="EC" id="3.5.2.6"/>
    </reaction>
</comment>
<gene>
    <name evidence="11" type="ORF">SAMN05216214_11215</name>
</gene>
<evidence type="ECO:0000313" key="12">
    <source>
        <dbReference type="Proteomes" id="UP000185766"/>
    </source>
</evidence>
<protein>
    <recommendedName>
        <fullName evidence="3 8">Beta-lactamase</fullName>
        <ecNumber evidence="3 8">3.5.2.6</ecNumber>
    </recommendedName>
</protein>
<proteinExistence type="inferred from homology"/>
<evidence type="ECO:0000256" key="4">
    <source>
        <dbReference type="ARBA" id="ARBA00022729"/>
    </source>
</evidence>
<evidence type="ECO:0000256" key="2">
    <source>
        <dbReference type="ARBA" id="ARBA00007898"/>
    </source>
</evidence>
<feature type="signal peptide" evidence="9">
    <location>
        <begin position="1"/>
        <end position="29"/>
    </location>
</feature>
<dbReference type="EMBL" id="FOAS01000012">
    <property type="protein sequence ID" value="SEL42701.1"/>
    <property type="molecule type" value="Genomic_DNA"/>
</dbReference>
<name>A0A1H7Q3H2_9GAMM</name>
<dbReference type="InterPro" id="IPR002137">
    <property type="entry name" value="Beta-lactam_class-D_AS"/>
</dbReference>
<keyword evidence="12" id="KW-1185">Reference proteome</keyword>
<accession>A0A1H7Q3H2</accession>
<evidence type="ECO:0000256" key="7">
    <source>
        <dbReference type="PIRSR" id="PIRSR602137-50"/>
    </source>
</evidence>
<sequence>MGLHIKRNNTRLAAAISLLFVLLSSIAQADSHTLAQPFDAAKVQGTLLIESLDGATRWVHNPERAAERYPAASTFKVLNSLIALHERLISGPDSRIAWDGTEHEMSVWNRDQTLDSAFRVSCVWCYQRLARALGPAVYPGYIQATGYGQLRQPFVVDQFWLDGSLRISAQEQVRFLRSVVQRQPPFSPADYASLVRLMLLEQGDGWQLYGKTGWFTRGKPSVGWFVGYLQGDKGTWLFALNIDTQSAADLPLRQSIVLQALRAKGLLPAG</sequence>